<dbReference type="EMBL" id="AFWE01000159">
    <property type="protein sequence ID" value="EGU34577.1"/>
    <property type="molecule type" value="Genomic_DNA"/>
</dbReference>
<proteinExistence type="predicted"/>
<protein>
    <submittedName>
        <fullName evidence="1">Uncharacterized protein</fullName>
    </submittedName>
</protein>
<evidence type="ECO:0000313" key="1">
    <source>
        <dbReference type="EMBL" id="EGU34577.1"/>
    </source>
</evidence>
<name>F9RQB1_9VIBR</name>
<evidence type="ECO:0000313" key="2">
    <source>
        <dbReference type="Proteomes" id="UP000004349"/>
    </source>
</evidence>
<comment type="caution">
    <text evidence="1">The sequence shown here is derived from an EMBL/GenBank/DDBJ whole genome shotgun (WGS) entry which is preliminary data.</text>
</comment>
<organism evidence="1 2">
    <name type="scientific">Vibrio scophthalmi LMG 19158</name>
    <dbReference type="NCBI Taxonomy" id="870967"/>
    <lineage>
        <taxon>Bacteria</taxon>
        <taxon>Pseudomonadati</taxon>
        <taxon>Pseudomonadota</taxon>
        <taxon>Gammaproteobacteria</taxon>
        <taxon>Vibrionales</taxon>
        <taxon>Vibrionaceae</taxon>
        <taxon>Vibrio</taxon>
    </lineage>
</organism>
<reference evidence="1 2" key="1">
    <citation type="journal article" date="2012" name="Int. J. Syst. Evol. Microbiol.">
        <title>Vibrio caribbeanicus sp. nov., isolated from the marine sponge Scleritoderma cyanea.</title>
        <authorList>
            <person name="Hoffmann M."/>
            <person name="Monday S.R."/>
            <person name="Allard M.W."/>
            <person name="Strain E.A."/>
            <person name="Whittaker P."/>
            <person name="Naum M."/>
            <person name="McCarthy P.J."/>
            <person name="Lopez J.V."/>
            <person name="Fischer M."/>
            <person name="Brown E.W."/>
        </authorList>
    </citation>
    <scope>NUCLEOTIDE SEQUENCE [LARGE SCALE GENOMIC DNA]</scope>
    <source>
        <strain evidence="1 2">LMG 19158</strain>
    </source>
</reference>
<gene>
    <name evidence="1" type="ORF">VIS19158_13302</name>
</gene>
<accession>F9RQB1</accession>
<dbReference type="AlphaFoldDB" id="F9RQB1"/>
<sequence length="30" mass="3395">MGNKVFEDDGLLLGDIIQTDMRRMSVPKSK</sequence>
<dbReference type="Proteomes" id="UP000004349">
    <property type="component" value="Unassembled WGS sequence"/>
</dbReference>